<dbReference type="SUPFAM" id="SSF47954">
    <property type="entry name" value="Cyclin-like"/>
    <property type="match status" value="1"/>
</dbReference>
<dbReference type="InterPro" id="IPR036915">
    <property type="entry name" value="Cyclin-like_sf"/>
</dbReference>
<dbReference type="Gene3D" id="1.10.472.10">
    <property type="entry name" value="Cyclin-like"/>
    <property type="match status" value="2"/>
</dbReference>
<feature type="domain" description="Cyclin-like" evidence="2">
    <location>
        <begin position="126"/>
        <end position="212"/>
    </location>
</feature>
<keyword evidence="4" id="KW-1185">Reference proteome</keyword>
<gene>
    <name evidence="3" type="ORF">MAR_023534</name>
</gene>
<organism evidence="3 4">
    <name type="scientific">Mya arenaria</name>
    <name type="common">Soft-shell clam</name>
    <dbReference type="NCBI Taxonomy" id="6604"/>
    <lineage>
        <taxon>Eukaryota</taxon>
        <taxon>Metazoa</taxon>
        <taxon>Spiralia</taxon>
        <taxon>Lophotrochozoa</taxon>
        <taxon>Mollusca</taxon>
        <taxon>Bivalvia</taxon>
        <taxon>Autobranchia</taxon>
        <taxon>Heteroconchia</taxon>
        <taxon>Euheterodonta</taxon>
        <taxon>Imparidentia</taxon>
        <taxon>Neoheterodontei</taxon>
        <taxon>Myida</taxon>
        <taxon>Myoidea</taxon>
        <taxon>Myidae</taxon>
        <taxon>Mya</taxon>
    </lineage>
</organism>
<dbReference type="SMART" id="SM00385">
    <property type="entry name" value="CYCLIN"/>
    <property type="match status" value="1"/>
</dbReference>
<comment type="similarity">
    <text evidence="1">Belongs to the cyclin family.</text>
</comment>
<evidence type="ECO:0000259" key="2">
    <source>
        <dbReference type="SMART" id="SM00385"/>
    </source>
</evidence>
<dbReference type="PANTHER" id="PTHR10177">
    <property type="entry name" value="CYCLINS"/>
    <property type="match status" value="1"/>
</dbReference>
<dbReference type="CDD" id="cd20526">
    <property type="entry name" value="CYCLIN_CCNI-like"/>
    <property type="match status" value="1"/>
</dbReference>
<evidence type="ECO:0000313" key="3">
    <source>
        <dbReference type="EMBL" id="WAQ99161.1"/>
    </source>
</evidence>
<name>A0ABY7DQI8_MYAAR</name>
<dbReference type="Pfam" id="PF00134">
    <property type="entry name" value="Cyclin_N"/>
    <property type="match status" value="1"/>
</dbReference>
<dbReference type="InterPro" id="IPR006671">
    <property type="entry name" value="Cyclin_N"/>
</dbReference>
<reference evidence="3" key="1">
    <citation type="submission" date="2022-11" db="EMBL/GenBank/DDBJ databases">
        <title>Centuries of genome instability and evolution in soft-shell clam transmissible cancer (bioRxiv).</title>
        <authorList>
            <person name="Hart S.F.M."/>
            <person name="Yonemitsu M.A."/>
            <person name="Giersch R.M."/>
            <person name="Beal B.F."/>
            <person name="Arriagada G."/>
            <person name="Davis B.W."/>
            <person name="Ostrander E.A."/>
            <person name="Goff S.P."/>
            <person name="Metzger M.J."/>
        </authorList>
    </citation>
    <scope>NUCLEOTIDE SEQUENCE</scope>
    <source>
        <strain evidence="3">MELC-2E11</strain>
        <tissue evidence="3">Siphon/mantle</tissue>
    </source>
</reference>
<protein>
    <submittedName>
        <fullName evidence="3">CCNI-like protein</fullName>
    </submittedName>
</protein>
<keyword evidence="1" id="KW-0195">Cyclin</keyword>
<evidence type="ECO:0000313" key="4">
    <source>
        <dbReference type="Proteomes" id="UP001164746"/>
    </source>
</evidence>
<dbReference type="EMBL" id="CP111014">
    <property type="protein sequence ID" value="WAQ99161.1"/>
    <property type="molecule type" value="Genomic_DNA"/>
</dbReference>
<sequence>MDRSSTTWQGESGVSDDSCQTAEFRMLAVGQRCNENIVPLFFNNKKHLEVAHNHEHEQPVNVDRTKKLFGNGGLIMKLHNGLDMRHLMKMLVDALAKEQDKWKPVHYKSQTGPQEVGGIHRDEVIGWLLGLNKRFHFTPETVALSIALTDRFLNLVKVRPKYLQCVAISCFYIAAKTLEEDEVLPSAVELVKASQCSCAVSDILRMEMIILDKLSWTVKTVTQIDFLHILLESVVNMTPSRHMSILSRNLFYCVANHKMAAFRPITLTLAVISLELEQITPSWLSILYTVQKMAEVDVDTMIRCREIAAQILKDKNILLTGYQFRAVTQSPSNTLARTRSFKRKGDQMEEEDDVYDGIKRLYCEDPPSVAKTCASEFWQRPERESTVPSQFTRAKPVCAN</sequence>
<proteinExistence type="inferred from homology"/>
<accession>A0ABY7DQI8</accession>
<dbReference type="Proteomes" id="UP001164746">
    <property type="component" value="Chromosome 3"/>
</dbReference>
<dbReference type="InterPro" id="IPR013763">
    <property type="entry name" value="Cyclin-like_dom"/>
</dbReference>
<dbReference type="InterPro" id="IPR039361">
    <property type="entry name" value="Cyclin"/>
</dbReference>
<evidence type="ECO:0000256" key="1">
    <source>
        <dbReference type="RuleBase" id="RU000383"/>
    </source>
</evidence>